<sequence>MTTADTRPSTQLAITGMTCASCAMRIEKKLNRLEGVSATVNYATGNARVTHSPDVGVETLVATVEKLGYGARPPEPEPEPAGDDDTETDELRHRLLTSAVLTIPVVVLAMVPAWQFVDWQWISLVLAAPVVVWGGWRFHRAAAVNLRHGTATMDTLISLGTLAALAWSVWALVVGDAGMPGMTHEFSFTSAPGDAIYLETAAAVTTFVLAGRFFESRAKRRAGAALRALLDLGAKDVALLDDGVERRIPAADLVVGDEFVVRPGERIATDGVVVSGLGAVDASTVTGEAVPVEVAPGSAVVGATVAVGSRLVVRATSVGADTQLARIARRVQDAQNGKAQVQRLADRVSGVFVPVVVVIALATLVGWIVATGDLDAAFTAAVAVLIIACPCALGLATPTALMVGTGRGAQLGILLRGPEVLESTRRVDTVVLDKTGTLTTGEMRLVGDADATALRFAAAVEDGSTHPIARAVAEAGRRRVGELPAADDARTIDGLGVSGTVDGHEVLVGRPQLLAEHGMPLSDDLAAELARVQAGGATAVVVGWDGAARAVLGVADTVRETSAEAVREMTALGVRPVLLTGDHETAARAVAAAVGIDEVHAGVLPEEKADAIVALQAAGHTVAMVGDGVNDAAALARADLGLAMGAGTDVAIEAGDVTLVRDDLRAVPTALRLARRTLATIRGNLFWAFAYNVAAIPLAALGLLNPMIAGAAMAFSSVFVVGNSLRLRRFRA</sequence>
<feature type="transmembrane region" description="Helical" evidence="10">
    <location>
        <begin position="195"/>
        <end position="214"/>
    </location>
</feature>
<gene>
    <name evidence="14" type="ORF">ACFPBZ_10030</name>
</gene>
<dbReference type="PROSITE" id="PS01047">
    <property type="entry name" value="HMA_1"/>
    <property type="match status" value="1"/>
</dbReference>
<organism evidence="14 15">
    <name type="scientific">Actinomycetospora atypica</name>
    <dbReference type="NCBI Taxonomy" id="1290095"/>
    <lineage>
        <taxon>Bacteria</taxon>
        <taxon>Bacillati</taxon>
        <taxon>Actinomycetota</taxon>
        <taxon>Actinomycetes</taxon>
        <taxon>Pseudonocardiales</taxon>
        <taxon>Pseudonocardiaceae</taxon>
        <taxon>Actinomycetospora</taxon>
    </lineage>
</organism>
<dbReference type="Pfam" id="PF00122">
    <property type="entry name" value="E1-E2_ATPase"/>
    <property type="match status" value="1"/>
</dbReference>
<evidence type="ECO:0000259" key="12">
    <source>
        <dbReference type="PROSITE" id="PS50206"/>
    </source>
</evidence>
<dbReference type="PANTHER" id="PTHR43520:SF8">
    <property type="entry name" value="P-TYPE CU(+) TRANSPORTER"/>
    <property type="match status" value="1"/>
</dbReference>
<dbReference type="Gene3D" id="3.40.1110.10">
    <property type="entry name" value="Calcium-transporting ATPase, cytoplasmic domain N"/>
    <property type="match status" value="1"/>
</dbReference>
<evidence type="ECO:0000256" key="10">
    <source>
        <dbReference type="RuleBase" id="RU362081"/>
    </source>
</evidence>
<keyword evidence="5 10" id="KW-0547">Nucleotide-binding</keyword>
<dbReference type="Gene3D" id="2.70.150.10">
    <property type="entry name" value="Calcium-transporting ATPase, cytoplasmic transduction domain A"/>
    <property type="match status" value="1"/>
</dbReference>
<dbReference type="PROSITE" id="PS50206">
    <property type="entry name" value="RHODANESE_3"/>
    <property type="match status" value="1"/>
</dbReference>
<dbReference type="PROSITE" id="PS50846">
    <property type="entry name" value="HMA_2"/>
    <property type="match status" value="1"/>
</dbReference>
<protein>
    <submittedName>
        <fullName evidence="14">Heavy metal translocating P-type ATPase</fullName>
    </submittedName>
</protein>
<dbReference type="SUPFAM" id="SSF81653">
    <property type="entry name" value="Calcium ATPase, transduction domain A"/>
    <property type="match status" value="1"/>
</dbReference>
<evidence type="ECO:0000259" key="13">
    <source>
        <dbReference type="PROSITE" id="PS50846"/>
    </source>
</evidence>
<dbReference type="PRINTS" id="PR00119">
    <property type="entry name" value="CATATPASE"/>
</dbReference>
<dbReference type="InterPro" id="IPR006121">
    <property type="entry name" value="HMA_dom"/>
</dbReference>
<evidence type="ECO:0000256" key="7">
    <source>
        <dbReference type="ARBA" id="ARBA00022967"/>
    </source>
</evidence>
<dbReference type="InterPro" id="IPR008250">
    <property type="entry name" value="ATPase_P-typ_transduc_dom_A_sf"/>
</dbReference>
<comment type="subcellular location">
    <subcellularLocation>
        <location evidence="1">Cell membrane</location>
        <topology evidence="1">Multi-pass membrane protein</topology>
    </subcellularLocation>
</comment>
<proteinExistence type="inferred from homology"/>
<dbReference type="NCBIfam" id="TIGR01511">
    <property type="entry name" value="ATPase-IB1_Cu"/>
    <property type="match status" value="1"/>
</dbReference>
<keyword evidence="6 10" id="KW-0067">ATP-binding</keyword>
<evidence type="ECO:0000256" key="11">
    <source>
        <dbReference type="SAM" id="MobiDB-lite"/>
    </source>
</evidence>
<evidence type="ECO:0000313" key="15">
    <source>
        <dbReference type="Proteomes" id="UP001595947"/>
    </source>
</evidence>
<dbReference type="InterPro" id="IPR023299">
    <property type="entry name" value="ATPase_P-typ_cyto_dom_N"/>
</dbReference>
<evidence type="ECO:0000256" key="2">
    <source>
        <dbReference type="ARBA" id="ARBA00006024"/>
    </source>
</evidence>
<evidence type="ECO:0000256" key="9">
    <source>
        <dbReference type="ARBA" id="ARBA00023136"/>
    </source>
</evidence>
<dbReference type="SUPFAM" id="SSF56784">
    <property type="entry name" value="HAD-like"/>
    <property type="match status" value="1"/>
</dbReference>
<dbReference type="SUPFAM" id="SSF55008">
    <property type="entry name" value="HMA, heavy metal-associated domain"/>
    <property type="match status" value="1"/>
</dbReference>
<evidence type="ECO:0000256" key="8">
    <source>
        <dbReference type="ARBA" id="ARBA00022989"/>
    </source>
</evidence>
<dbReference type="SUPFAM" id="SSF81665">
    <property type="entry name" value="Calcium ATPase, transmembrane domain M"/>
    <property type="match status" value="1"/>
</dbReference>
<feature type="transmembrane region" description="Helical" evidence="10">
    <location>
        <begin position="685"/>
        <end position="701"/>
    </location>
</feature>
<evidence type="ECO:0000256" key="4">
    <source>
        <dbReference type="ARBA" id="ARBA00022723"/>
    </source>
</evidence>
<dbReference type="InterPro" id="IPR018303">
    <property type="entry name" value="ATPase_P-typ_P_site"/>
</dbReference>
<accession>A0ABV9YKB9</accession>
<comment type="similarity">
    <text evidence="2 10">Belongs to the cation transport ATPase (P-type) (TC 3.A.3) family. Type IB subfamily.</text>
</comment>
<dbReference type="PROSITE" id="PS01229">
    <property type="entry name" value="COF_2"/>
    <property type="match status" value="1"/>
</dbReference>
<feature type="region of interest" description="Disordered" evidence="11">
    <location>
        <begin position="68"/>
        <end position="88"/>
    </location>
</feature>
<dbReference type="InterPro" id="IPR001763">
    <property type="entry name" value="Rhodanese-like_dom"/>
</dbReference>
<dbReference type="Pfam" id="PF00702">
    <property type="entry name" value="Hydrolase"/>
    <property type="match status" value="1"/>
</dbReference>
<dbReference type="InterPro" id="IPR027256">
    <property type="entry name" value="P-typ_ATPase_IB"/>
</dbReference>
<dbReference type="RefSeq" id="WP_378035894.1">
    <property type="nucleotide sequence ID" value="NZ_JBHSIV010000008.1"/>
</dbReference>
<feature type="transmembrane region" description="Helical" evidence="10">
    <location>
        <begin position="348"/>
        <end position="370"/>
    </location>
</feature>
<dbReference type="SFLD" id="SFLDG00002">
    <property type="entry name" value="C1.7:_P-type_atpase_like"/>
    <property type="match status" value="1"/>
</dbReference>
<dbReference type="InterPro" id="IPR017969">
    <property type="entry name" value="Heavy-metal-associated_CS"/>
</dbReference>
<dbReference type="PRINTS" id="PR00943">
    <property type="entry name" value="CUATPASE"/>
</dbReference>
<feature type="domain" description="Rhodanese" evidence="12">
    <location>
        <begin position="221"/>
        <end position="256"/>
    </location>
</feature>
<dbReference type="NCBIfam" id="TIGR01525">
    <property type="entry name" value="ATPase-IB_hvy"/>
    <property type="match status" value="1"/>
</dbReference>
<dbReference type="Pfam" id="PF00403">
    <property type="entry name" value="HMA"/>
    <property type="match status" value="1"/>
</dbReference>
<dbReference type="EMBL" id="JBHSIV010000008">
    <property type="protein sequence ID" value="MFC5062544.1"/>
    <property type="molecule type" value="Genomic_DNA"/>
</dbReference>
<dbReference type="NCBIfam" id="TIGR01494">
    <property type="entry name" value="ATPase_P-type"/>
    <property type="match status" value="1"/>
</dbReference>
<evidence type="ECO:0000256" key="1">
    <source>
        <dbReference type="ARBA" id="ARBA00004651"/>
    </source>
</evidence>
<keyword evidence="7" id="KW-1278">Translocase</keyword>
<feature type="transmembrane region" description="Helical" evidence="10">
    <location>
        <begin position="95"/>
        <end position="113"/>
    </location>
</feature>
<dbReference type="SFLD" id="SFLDS00003">
    <property type="entry name" value="Haloacid_Dehalogenase"/>
    <property type="match status" value="1"/>
</dbReference>
<comment type="caution">
    <text evidence="14">The sequence shown here is derived from an EMBL/GenBank/DDBJ whole genome shotgun (WGS) entry which is preliminary data.</text>
</comment>
<reference evidence="15" key="1">
    <citation type="journal article" date="2019" name="Int. J. Syst. Evol. Microbiol.">
        <title>The Global Catalogue of Microorganisms (GCM) 10K type strain sequencing project: providing services to taxonomists for standard genome sequencing and annotation.</title>
        <authorList>
            <consortium name="The Broad Institute Genomics Platform"/>
            <consortium name="The Broad Institute Genome Sequencing Center for Infectious Disease"/>
            <person name="Wu L."/>
            <person name="Ma J."/>
        </authorList>
    </citation>
    <scope>NUCLEOTIDE SEQUENCE [LARGE SCALE GENOMIC DNA]</scope>
    <source>
        <strain evidence="15">CGMCC 4.7093</strain>
    </source>
</reference>
<dbReference type="Proteomes" id="UP001595947">
    <property type="component" value="Unassembled WGS sequence"/>
</dbReference>
<name>A0ABV9YKB9_9PSEU</name>
<dbReference type="InterPro" id="IPR036412">
    <property type="entry name" value="HAD-like_sf"/>
</dbReference>
<dbReference type="InterPro" id="IPR044492">
    <property type="entry name" value="P_typ_ATPase_HD_dom"/>
</dbReference>
<feature type="transmembrane region" description="Helical" evidence="10">
    <location>
        <begin position="156"/>
        <end position="175"/>
    </location>
</feature>
<evidence type="ECO:0000256" key="3">
    <source>
        <dbReference type="ARBA" id="ARBA00022692"/>
    </source>
</evidence>
<keyword evidence="9 10" id="KW-0472">Membrane</keyword>
<dbReference type="InterPro" id="IPR059000">
    <property type="entry name" value="ATPase_P-type_domA"/>
</dbReference>
<dbReference type="CDD" id="cd02094">
    <property type="entry name" value="P-type_ATPase_Cu-like"/>
    <property type="match status" value="1"/>
</dbReference>
<keyword evidence="8 10" id="KW-1133">Transmembrane helix</keyword>
<keyword evidence="15" id="KW-1185">Reference proteome</keyword>
<dbReference type="InterPro" id="IPR023214">
    <property type="entry name" value="HAD_sf"/>
</dbReference>
<evidence type="ECO:0000256" key="5">
    <source>
        <dbReference type="ARBA" id="ARBA00022741"/>
    </source>
</evidence>
<dbReference type="InterPro" id="IPR001757">
    <property type="entry name" value="P_typ_ATPase"/>
</dbReference>
<feature type="domain" description="HMA" evidence="13">
    <location>
        <begin position="8"/>
        <end position="72"/>
    </location>
</feature>
<keyword evidence="3 10" id="KW-0812">Transmembrane</keyword>
<dbReference type="InterPro" id="IPR036163">
    <property type="entry name" value="HMA_dom_sf"/>
</dbReference>
<dbReference type="Gene3D" id="3.40.50.1000">
    <property type="entry name" value="HAD superfamily/HAD-like"/>
    <property type="match status" value="1"/>
</dbReference>
<dbReference type="PANTHER" id="PTHR43520">
    <property type="entry name" value="ATP7, ISOFORM B"/>
    <property type="match status" value="1"/>
</dbReference>
<dbReference type="InterPro" id="IPR023298">
    <property type="entry name" value="ATPase_P-typ_TM_dom_sf"/>
</dbReference>
<feature type="compositionally biased region" description="Acidic residues" evidence="11">
    <location>
        <begin position="76"/>
        <end position="88"/>
    </location>
</feature>
<evidence type="ECO:0000256" key="6">
    <source>
        <dbReference type="ARBA" id="ARBA00022840"/>
    </source>
</evidence>
<dbReference type="Gene3D" id="3.30.70.100">
    <property type="match status" value="1"/>
</dbReference>
<dbReference type="PROSITE" id="PS00154">
    <property type="entry name" value="ATPASE_E1_E2"/>
    <property type="match status" value="1"/>
</dbReference>
<evidence type="ECO:0000313" key="14">
    <source>
        <dbReference type="EMBL" id="MFC5062544.1"/>
    </source>
</evidence>
<dbReference type="CDD" id="cd00371">
    <property type="entry name" value="HMA"/>
    <property type="match status" value="1"/>
</dbReference>
<feature type="transmembrane region" description="Helical" evidence="10">
    <location>
        <begin position="707"/>
        <end position="725"/>
    </location>
</feature>
<dbReference type="SFLD" id="SFLDF00027">
    <property type="entry name" value="p-type_atpase"/>
    <property type="match status" value="1"/>
</dbReference>
<feature type="transmembrane region" description="Helical" evidence="10">
    <location>
        <begin position="376"/>
        <end position="397"/>
    </location>
</feature>
<keyword evidence="4 10" id="KW-0479">Metal-binding</keyword>
<feature type="transmembrane region" description="Helical" evidence="10">
    <location>
        <begin position="119"/>
        <end position="136"/>
    </location>
</feature>
<keyword evidence="10" id="KW-1003">Cell membrane</keyword>